<evidence type="ECO:0000256" key="1">
    <source>
        <dbReference type="ARBA" id="ARBA00022679"/>
    </source>
</evidence>
<evidence type="ECO:0000256" key="5">
    <source>
        <dbReference type="PROSITE-ProRule" id="PRU10141"/>
    </source>
</evidence>
<dbReference type="Gene3D" id="3.30.200.20">
    <property type="entry name" value="Phosphorylase Kinase, domain 1"/>
    <property type="match status" value="1"/>
</dbReference>
<evidence type="ECO:0000259" key="6">
    <source>
        <dbReference type="PROSITE" id="PS50011"/>
    </source>
</evidence>
<dbReference type="PANTHER" id="PTHR43289:SF6">
    <property type="entry name" value="SERINE_THREONINE-PROTEIN KINASE NEKL-3"/>
    <property type="match status" value="1"/>
</dbReference>
<accession>A0A8J6N2U4</accession>
<evidence type="ECO:0000313" key="9">
    <source>
        <dbReference type="Proteomes" id="UP000650524"/>
    </source>
</evidence>
<evidence type="ECO:0000256" key="3">
    <source>
        <dbReference type="ARBA" id="ARBA00022777"/>
    </source>
</evidence>
<dbReference type="CDD" id="cd14014">
    <property type="entry name" value="STKc_PknB_like"/>
    <property type="match status" value="1"/>
</dbReference>
<gene>
    <name evidence="8" type="ORF">H8E19_15775</name>
</gene>
<reference evidence="8 9" key="1">
    <citation type="submission" date="2020-08" db="EMBL/GenBank/DDBJ databases">
        <title>Bridging the membrane lipid divide: bacteria of the FCB group superphylum have the potential to synthesize archaeal ether lipids.</title>
        <authorList>
            <person name="Villanueva L."/>
            <person name="Von Meijenfeldt F.A.B."/>
            <person name="Westbye A.B."/>
            <person name="Yadav S."/>
            <person name="Hopmans E.C."/>
            <person name="Dutilh B.E."/>
            <person name="Sinninghe Damste J.S."/>
        </authorList>
    </citation>
    <scope>NUCLEOTIDE SEQUENCE [LARGE SCALE GENOMIC DNA]</scope>
    <source>
        <strain evidence="8">NIOZ-UU27</strain>
    </source>
</reference>
<dbReference type="InterPro" id="IPR000595">
    <property type="entry name" value="cNMP-bd_dom"/>
</dbReference>
<feature type="domain" description="Protein kinase" evidence="6">
    <location>
        <begin position="229"/>
        <end position="485"/>
    </location>
</feature>
<dbReference type="SMART" id="SM00100">
    <property type="entry name" value="cNMP"/>
    <property type="match status" value="1"/>
</dbReference>
<dbReference type="CDD" id="cd00038">
    <property type="entry name" value="CAP_ED"/>
    <property type="match status" value="1"/>
</dbReference>
<dbReference type="InterPro" id="IPR017441">
    <property type="entry name" value="Protein_kinase_ATP_BS"/>
</dbReference>
<dbReference type="Gene3D" id="1.10.510.10">
    <property type="entry name" value="Transferase(Phosphotransferase) domain 1"/>
    <property type="match status" value="1"/>
</dbReference>
<dbReference type="SUPFAM" id="SSF56112">
    <property type="entry name" value="Protein kinase-like (PK-like)"/>
    <property type="match status" value="1"/>
</dbReference>
<dbReference type="GO" id="GO:0005524">
    <property type="term" value="F:ATP binding"/>
    <property type="evidence" value="ECO:0007669"/>
    <property type="project" value="UniProtKB-UniRule"/>
</dbReference>
<keyword evidence="2 5" id="KW-0547">Nucleotide-binding</keyword>
<dbReference type="Pfam" id="PF00069">
    <property type="entry name" value="Pkinase"/>
    <property type="match status" value="1"/>
</dbReference>
<dbReference type="InterPro" id="IPR000719">
    <property type="entry name" value="Prot_kinase_dom"/>
</dbReference>
<dbReference type="InterPro" id="IPR011009">
    <property type="entry name" value="Kinase-like_dom_sf"/>
</dbReference>
<dbReference type="NCBIfam" id="NF045718">
    <property type="entry name" value="two_CW_domain"/>
    <property type="match status" value="1"/>
</dbReference>
<sequence length="498" mass="55793">MSRKEMNCWEYMKCGREPGGNNAKELGICPASNDGSYDGIHSGKNAGRFCWAVAGTFCGGKVQGSFAEKRASCISCEFFQKVQTEEGIADLRTKFLRFVNRGTAAPFLSNLTYRHMKAGERFITQGEVSDTAFIIQRGSCLVIVEKDGELHPVRHLGEGDIVGELTILTGEPQNAHVEAQTDMDLWVLNKAQFEDTTREEPELLDFLTELVANRFDSRRPTADRVIGKYIATEIIGRGGYSIVFKGIDSGLNMPVVIKMMRHDLALEPDFLNDFLNEAKTIASLNHENIIKVYDIEKRFKTVFIIEEYVDGEVLKEMLKRLKTIPPAAAVEFLIQICAGLLYAHQHGIIHRDINPANIIVQPYRPLKILDFGLACPIGAKALDLSGTVFYMAPEQINAKTVDQRTDIYSLGISAYEMLTGKRPFPEENIDALMDIRCKEEIPDPAAIVPDLPEELRGFVLKACRRRPEKRYQDVGEALKDLQPLVARFGSKNCLSECF</sequence>
<dbReference type="PROSITE" id="PS00107">
    <property type="entry name" value="PROTEIN_KINASE_ATP"/>
    <property type="match status" value="1"/>
</dbReference>
<dbReference type="PANTHER" id="PTHR43289">
    <property type="entry name" value="MITOGEN-ACTIVATED PROTEIN KINASE KINASE KINASE 20-RELATED"/>
    <property type="match status" value="1"/>
</dbReference>
<dbReference type="PROSITE" id="PS50011">
    <property type="entry name" value="PROTEIN_KINASE_DOM"/>
    <property type="match status" value="1"/>
</dbReference>
<name>A0A8J6N2U4_9DELT</name>
<proteinExistence type="predicted"/>
<comment type="caution">
    <text evidence="8">The sequence shown here is derived from an EMBL/GenBank/DDBJ whole genome shotgun (WGS) entry which is preliminary data.</text>
</comment>
<dbReference type="Gene3D" id="2.60.120.10">
    <property type="entry name" value="Jelly Rolls"/>
    <property type="match status" value="1"/>
</dbReference>
<keyword evidence="1" id="KW-0808">Transferase</keyword>
<protein>
    <submittedName>
        <fullName evidence="8">Protein kinase</fullName>
    </submittedName>
</protein>
<dbReference type="EMBL" id="JACNJD010000321">
    <property type="protein sequence ID" value="MBC8178863.1"/>
    <property type="molecule type" value="Genomic_DNA"/>
</dbReference>
<keyword evidence="4 5" id="KW-0067">ATP-binding</keyword>
<evidence type="ECO:0000256" key="2">
    <source>
        <dbReference type="ARBA" id="ARBA00022741"/>
    </source>
</evidence>
<dbReference type="Pfam" id="PF00027">
    <property type="entry name" value="cNMP_binding"/>
    <property type="match status" value="1"/>
</dbReference>
<dbReference type="PROSITE" id="PS50042">
    <property type="entry name" value="CNMP_BINDING_3"/>
    <property type="match status" value="1"/>
</dbReference>
<dbReference type="AlphaFoldDB" id="A0A8J6N2U4"/>
<dbReference type="InterPro" id="IPR054687">
    <property type="entry name" value="Two-CW_dom"/>
</dbReference>
<dbReference type="InterPro" id="IPR014710">
    <property type="entry name" value="RmlC-like_jellyroll"/>
</dbReference>
<evidence type="ECO:0000313" key="8">
    <source>
        <dbReference type="EMBL" id="MBC8178863.1"/>
    </source>
</evidence>
<feature type="binding site" evidence="5">
    <location>
        <position position="258"/>
    </location>
    <ligand>
        <name>ATP</name>
        <dbReference type="ChEBI" id="CHEBI:30616"/>
    </ligand>
</feature>
<keyword evidence="3 8" id="KW-0418">Kinase</keyword>
<organism evidence="8 9">
    <name type="scientific">Candidatus Desulfacyla euxinica</name>
    <dbReference type="NCBI Taxonomy" id="2841693"/>
    <lineage>
        <taxon>Bacteria</taxon>
        <taxon>Deltaproteobacteria</taxon>
        <taxon>Candidatus Desulfacyla</taxon>
    </lineage>
</organism>
<evidence type="ECO:0000256" key="4">
    <source>
        <dbReference type="ARBA" id="ARBA00022840"/>
    </source>
</evidence>
<dbReference type="SUPFAM" id="SSF51206">
    <property type="entry name" value="cAMP-binding domain-like"/>
    <property type="match status" value="1"/>
</dbReference>
<feature type="domain" description="Cyclic nucleotide-binding" evidence="7">
    <location>
        <begin position="95"/>
        <end position="214"/>
    </location>
</feature>
<dbReference type="GO" id="GO:0004674">
    <property type="term" value="F:protein serine/threonine kinase activity"/>
    <property type="evidence" value="ECO:0007669"/>
    <property type="project" value="TreeGrafter"/>
</dbReference>
<dbReference type="Proteomes" id="UP000650524">
    <property type="component" value="Unassembled WGS sequence"/>
</dbReference>
<evidence type="ECO:0000259" key="7">
    <source>
        <dbReference type="PROSITE" id="PS50042"/>
    </source>
</evidence>
<dbReference type="InterPro" id="IPR018490">
    <property type="entry name" value="cNMP-bd_dom_sf"/>
</dbReference>